<dbReference type="InterPro" id="IPR008974">
    <property type="entry name" value="TRAF-like"/>
</dbReference>
<dbReference type="EMBL" id="CAJNOK010006104">
    <property type="protein sequence ID" value="CAF0993622.1"/>
    <property type="molecule type" value="Genomic_DNA"/>
</dbReference>
<feature type="region of interest" description="Disordered" evidence="13">
    <location>
        <begin position="730"/>
        <end position="795"/>
    </location>
</feature>
<dbReference type="EMBL" id="CAJOBA010006108">
    <property type="protein sequence ID" value="CAF3763368.1"/>
    <property type="molecule type" value="Genomic_DNA"/>
</dbReference>
<dbReference type="InterPro" id="IPR001394">
    <property type="entry name" value="Peptidase_C19_UCH"/>
</dbReference>
<dbReference type="InterPro" id="IPR028889">
    <property type="entry name" value="USP"/>
</dbReference>
<keyword evidence="4" id="KW-0645">Protease</keyword>
<dbReference type="SUPFAM" id="SSF54001">
    <property type="entry name" value="Cysteine proteinases"/>
    <property type="match status" value="1"/>
</dbReference>
<feature type="compositionally biased region" description="Low complexity" evidence="13">
    <location>
        <begin position="738"/>
        <end position="753"/>
    </location>
</feature>
<feature type="compositionally biased region" description="Basic and acidic residues" evidence="13">
    <location>
        <begin position="783"/>
        <end position="795"/>
    </location>
</feature>
<dbReference type="PROSITE" id="PS50235">
    <property type="entry name" value="USP_3"/>
    <property type="match status" value="1"/>
</dbReference>
<evidence type="ECO:0000256" key="4">
    <source>
        <dbReference type="ARBA" id="ARBA00022670"/>
    </source>
</evidence>
<feature type="non-terminal residue" evidence="15">
    <location>
        <position position="1"/>
    </location>
</feature>
<evidence type="ECO:0000256" key="8">
    <source>
        <dbReference type="ARBA" id="ARBA00039432"/>
    </source>
</evidence>
<feature type="compositionally biased region" description="Polar residues" evidence="13">
    <location>
        <begin position="754"/>
        <end position="774"/>
    </location>
</feature>
<evidence type="ECO:0000256" key="1">
    <source>
        <dbReference type="ARBA" id="ARBA00000707"/>
    </source>
</evidence>
<comment type="caution">
    <text evidence="15">The sequence shown here is derived from an EMBL/GenBank/DDBJ whole genome shotgun (WGS) entry which is preliminary data.</text>
</comment>
<dbReference type="GO" id="GO:0004843">
    <property type="term" value="F:cysteine-type deubiquitinase activity"/>
    <property type="evidence" value="ECO:0007669"/>
    <property type="project" value="UniProtKB-EC"/>
</dbReference>
<proteinExistence type="inferred from homology"/>
<dbReference type="Gene3D" id="3.90.70.10">
    <property type="entry name" value="Cysteine proteinases"/>
    <property type="match status" value="1"/>
</dbReference>
<evidence type="ECO:0000313" key="17">
    <source>
        <dbReference type="Proteomes" id="UP000677228"/>
    </source>
</evidence>
<sequence length="795" mass="92300">QSLKNFVTLEIMENDNSYQCENCNLTIARKRYTIHQQSNILLLQLKRFQYGCASQKLVHLVQYPQFLNIYDYLSEETQQTTSINQCYYRLFCVLIHAGSTAENGHYYSFVHAPNILWYRADDSTVINVDLSQVLNHPDAYILCYVKHGTSPPTTAISNTSQEYSQINPEKNHLVCINPYDPINYDIHLVKNYSGYFDKPQQQKNTENDKEENRNKNDIGKTSEDQGIAGESKLTITITKNNEKATHRTSEGQGIGGGSKSTITITKNNEKDKDLEETTRLCSVANETEIAPNFDKELSTTYQFRLEPYDLIKLNQKKAEFQQRCRNIKLTQMAFIRLDDLFDYIIPYISTKQIKALTIEDGNQTYFPSQSDLMKWFFSDISTISSRLIHLSLQTSEKYLSIDRLNLMCTKIFHLTNLKYLSLFIENYTIPTFHELELRSYQQSSSIEYLTIINSGFHFSELRLLFAYMPKLKYLDLNLINRATLSSLSIGILDSSRSTNSQKRSFLILQDLKEIKFDFDKNDISIEEIILLLTQITKLEKLTVNIQHRFFIHEILTEILFSASLPLLKTCRVSFIEILDQWFHQYPAWSLLNVFLEQPLINDIYSHLLHHLYFDTEQYPTINIRNKKEFKKWQKLNGQQQHIIDSFRPDVKSTSFHRPRSEMNIASGIPKFFPLPLILQNDNVYVKDDTMFIKCLVDFGDISKMLLPYALSLNPALPHHIQRHMIQVEAEGRSRQQATTENNQLLTNNNTGTEFMNSNQTGNLSQANSILTTEPSSSSKKKMKNDSNIEEKKDDT</sequence>
<evidence type="ECO:0000256" key="3">
    <source>
        <dbReference type="ARBA" id="ARBA00012759"/>
    </source>
</evidence>
<dbReference type="Proteomes" id="UP000677228">
    <property type="component" value="Unassembled WGS sequence"/>
</dbReference>
<keyword evidence="5" id="KW-0833">Ubl conjugation pathway</keyword>
<protein>
    <recommendedName>
        <fullName evidence="8">Ubiquitin carboxyl-terminal hydrolase 36</fullName>
        <ecNumber evidence="3">3.4.19.12</ecNumber>
    </recommendedName>
    <alternativeName>
        <fullName evidence="11">Deubiquitinating enzyme 36</fullName>
    </alternativeName>
    <alternativeName>
        <fullName evidence="10">Protein scrawny</fullName>
    </alternativeName>
    <alternativeName>
        <fullName evidence="9">Ubiquitin thioesterase 36</fullName>
    </alternativeName>
    <alternativeName>
        <fullName evidence="12">Ubiquitin-specific-processing protease 36</fullName>
    </alternativeName>
</protein>
<dbReference type="InterPro" id="IPR018200">
    <property type="entry name" value="USP_CS"/>
</dbReference>
<keyword evidence="6" id="KW-0378">Hydrolase</keyword>
<evidence type="ECO:0000256" key="9">
    <source>
        <dbReference type="ARBA" id="ARBA00041300"/>
    </source>
</evidence>
<dbReference type="AlphaFoldDB" id="A0A8S2DRR4"/>
<dbReference type="SUPFAM" id="SSF49599">
    <property type="entry name" value="TRAF domain-like"/>
    <property type="match status" value="1"/>
</dbReference>
<dbReference type="GO" id="GO:0005829">
    <property type="term" value="C:cytosol"/>
    <property type="evidence" value="ECO:0007669"/>
    <property type="project" value="TreeGrafter"/>
</dbReference>
<evidence type="ECO:0000256" key="10">
    <source>
        <dbReference type="ARBA" id="ARBA00042154"/>
    </source>
</evidence>
<evidence type="ECO:0000259" key="14">
    <source>
        <dbReference type="PROSITE" id="PS50235"/>
    </source>
</evidence>
<comment type="catalytic activity">
    <reaction evidence="1">
        <text>Thiol-dependent hydrolysis of ester, thioester, amide, peptide and isopeptide bonds formed by the C-terminal Gly of ubiquitin (a 76-residue protein attached to proteins as an intracellular targeting signal).</text>
        <dbReference type="EC" id="3.4.19.12"/>
    </reaction>
</comment>
<evidence type="ECO:0000313" key="16">
    <source>
        <dbReference type="EMBL" id="CAF3763368.1"/>
    </source>
</evidence>
<organism evidence="15 17">
    <name type="scientific">Didymodactylos carnosus</name>
    <dbReference type="NCBI Taxonomy" id="1234261"/>
    <lineage>
        <taxon>Eukaryota</taxon>
        <taxon>Metazoa</taxon>
        <taxon>Spiralia</taxon>
        <taxon>Gnathifera</taxon>
        <taxon>Rotifera</taxon>
        <taxon>Eurotatoria</taxon>
        <taxon>Bdelloidea</taxon>
        <taxon>Philodinida</taxon>
        <taxon>Philodinidae</taxon>
        <taxon>Didymodactylos</taxon>
    </lineage>
</organism>
<dbReference type="PANTHER" id="PTHR24006">
    <property type="entry name" value="UBIQUITIN CARBOXYL-TERMINAL HYDROLASE"/>
    <property type="match status" value="1"/>
</dbReference>
<dbReference type="Proteomes" id="UP000682733">
    <property type="component" value="Unassembled WGS sequence"/>
</dbReference>
<dbReference type="InterPro" id="IPR050164">
    <property type="entry name" value="Peptidase_C19"/>
</dbReference>
<dbReference type="InterPro" id="IPR038765">
    <property type="entry name" value="Papain-like_cys_pep_sf"/>
</dbReference>
<evidence type="ECO:0000256" key="6">
    <source>
        <dbReference type="ARBA" id="ARBA00022801"/>
    </source>
</evidence>
<evidence type="ECO:0000313" key="15">
    <source>
        <dbReference type="EMBL" id="CAF0993622.1"/>
    </source>
</evidence>
<reference evidence="15" key="1">
    <citation type="submission" date="2021-02" db="EMBL/GenBank/DDBJ databases">
        <authorList>
            <person name="Nowell W R."/>
        </authorList>
    </citation>
    <scope>NUCLEOTIDE SEQUENCE</scope>
</reference>
<name>A0A8S2DRR4_9BILA</name>
<accession>A0A8S2DRR4</accession>
<evidence type="ECO:0000256" key="5">
    <source>
        <dbReference type="ARBA" id="ARBA00022786"/>
    </source>
</evidence>
<gene>
    <name evidence="15" type="ORF">OVA965_LOCUS14199</name>
    <name evidence="16" type="ORF">TMI583_LOCUS14196</name>
</gene>
<dbReference type="Gene3D" id="2.60.210.10">
    <property type="entry name" value="Apoptosis, Tumor Necrosis Factor Receptor Associated Protein 2, Chain A"/>
    <property type="match status" value="1"/>
</dbReference>
<dbReference type="PROSITE" id="PS00973">
    <property type="entry name" value="USP_2"/>
    <property type="match status" value="1"/>
</dbReference>
<dbReference type="GO" id="GO:0005634">
    <property type="term" value="C:nucleus"/>
    <property type="evidence" value="ECO:0007669"/>
    <property type="project" value="TreeGrafter"/>
</dbReference>
<comment type="similarity">
    <text evidence="2">Belongs to the peptidase C19 family.</text>
</comment>
<dbReference type="Pfam" id="PF00443">
    <property type="entry name" value="UCH"/>
    <property type="match status" value="1"/>
</dbReference>
<dbReference type="InterPro" id="IPR049342">
    <property type="entry name" value="TRAF1-6_MATH_dom"/>
</dbReference>
<evidence type="ECO:0000256" key="12">
    <source>
        <dbReference type="ARBA" id="ARBA00043009"/>
    </source>
</evidence>
<feature type="region of interest" description="Disordered" evidence="13">
    <location>
        <begin position="197"/>
        <end position="265"/>
    </location>
</feature>
<evidence type="ECO:0000256" key="11">
    <source>
        <dbReference type="ARBA" id="ARBA00042420"/>
    </source>
</evidence>
<dbReference type="EC" id="3.4.19.12" evidence="3"/>
<dbReference type="GO" id="GO:0016579">
    <property type="term" value="P:protein deubiquitination"/>
    <property type="evidence" value="ECO:0007669"/>
    <property type="project" value="InterPro"/>
</dbReference>
<keyword evidence="7" id="KW-0788">Thiol protease</keyword>
<evidence type="ECO:0000256" key="2">
    <source>
        <dbReference type="ARBA" id="ARBA00009085"/>
    </source>
</evidence>
<evidence type="ECO:0000256" key="13">
    <source>
        <dbReference type="SAM" id="MobiDB-lite"/>
    </source>
</evidence>
<evidence type="ECO:0000256" key="7">
    <source>
        <dbReference type="ARBA" id="ARBA00022807"/>
    </source>
</evidence>
<dbReference type="PANTHER" id="PTHR24006:SF758">
    <property type="entry name" value="UBIQUITIN CARBOXYL-TERMINAL HYDROLASE 36"/>
    <property type="match status" value="1"/>
</dbReference>
<feature type="compositionally biased region" description="Basic and acidic residues" evidence="13">
    <location>
        <begin position="205"/>
        <end position="223"/>
    </location>
</feature>
<dbReference type="Pfam" id="PF21355">
    <property type="entry name" value="TRAF-mep_MATH"/>
    <property type="match status" value="1"/>
</dbReference>
<feature type="compositionally biased region" description="Basic and acidic residues" evidence="13">
    <location>
        <begin position="240"/>
        <end position="249"/>
    </location>
</feature>
<feature type="domain" description="USP" evidence="14">
    <location>
        <begin position="1"/>
        <end position="147"/>
    </location>
</feature>
<dbReference type="GO" id="GO:0006508">
    <property type="term" value="P:proteolysis"/>
    <property type="evidence" value="ECO:0007669"/>
    <property type="project" value="UniProtKB-KW"/>
</dbReference>